<dbReference type="OMA" id="GLALMHF"/>
<evidence type="ECO:0000256" key="2">
    <source>
        <dbReference type="ARBA" id="ARBA00022692"/>
    </source>
</evidence>
<organism evidence="8 9">
    <name type="scientific">Brassica oleracea var. oleracea</name>
    <dbReference type="NCBI Taxonomy" id="109376"/>
    <lineage>
        <taxon>Eukaryota</taxon>
        <taxon>Viridiplantae</taxon>
        <taxon>Streptophyta</taxon>
        <taxon>Embryophyta</taxon>
        <taxon>Tracheophyta</taxon>
        <taxon>Spermatophyta</taxon>
        <taxon>Magnoliopsida</taxon>
        <taxon>eudicotyledons</taxon>
        <taxon>Gunneridae</taxon>
        <taxon>Pentapetalae</taxon>
        <taxon>rosids</taxon>
        <taxon>malvids</taxon>
        <taxon>Brassicales</taxon>
        <taxon>Brassicaceae</taxon>
        <taxon>Brassiceae</taxon>
        <taxon>Brassica</taxon>
    </lineage>
</organism>
<evidence type="ECO:0000313" key="9">
    <source>
        <dbReference type="Proteomes" id="UP000032141"/>
    </source>
</evidence>
<dbReference type="Pfam" id="PF06813">
    <property type="entry name" value="Nodulin-like"/>
    <property type="match status" value="1"/>
</dbReference>
<feature type="domain" description="Nodulin-like" evidence="7">
    <location>
        <begin position="7"/>
        <end position="107"/>
    </location>
</feature>
<dbReference type="eggNOG" id="ENOG502QVB4">
    <property type="taxonomic scope" value="Eukaryota"/>
</dbReference>
<dbReference type="PANTHER" id="PTHR21576:SF7">
    <property type="entry name" value="MAJOR FACILITATOR SUPERFAMILY PROTEIN"/>
    <property type="match status" value="1"/>
</dbReference>
<dbReference type="Proteomes" id="UP000032141">
    <property type="component" value="Chromosome C7"/>
</dbReference>
<dbReference type="Gramene" id="Bo7g106590.1">
    <property type="protein sequence ID" value="Bo7g106590.1"/>
    <property type="gene ID" value="Bo7g106590"/>
</dbReference>
<accession>A0A0D3DF11</accession>
<keyword evidence="9" id="KW-1185">Reference proteome</keyword>
<evidence type="ECO:0000259" key="7">
    <source>
        <dbReference type="Pfam" id="PF06813"/>
    </source>
</evidence>
<feature type="signal peptide" evidence="6">
    <location>
        <begin position="1"/>
        <end position="21"/>
    </location>
</feature>
<proteinExistence type="predicted"/>
<dbReference type="InterPro" id="IPR010658">
    <property type="entry name" value="Nodulin-like"/>
</dbReference>
<protein>
    <recommendedName>
        <fullName evidence="7">Nodulin-like domain-containing protein</fullName>
    </recommendedName>
</protein>
<evidence type="ECO:0000256" key="3">
    <source>
        <dbReference type="ARBA" id="ARBA00022989"/>
    </source>
</evidence>
<keyword evidence="3 5" id="KW-1133">Transmembrane helix</keyword>
<feature type="chain" id="PRO_5002270373" description="Nodulin-like domain-containing protein" evidence="6">
    <location>
        <begin position="22"/>
        <end position="113"/>
    </location>
</feature>
<dbReference type="STRING" id="109376.A0A0D3DF11"/>
<feature type="transmembrane region" description="Helical" evidence="5">
    <location>
        <begin position="90"/>
        <end position="112"/>
    </location>
</feature>
<name>A0A0D3DF11_BRAOL</name>
<dbReference type="HOGENOM" id="CLU_130663_0_0_1"/>
<reference evidence="8 9" key="1">
    <citation type="journal article" date="2014" name="Genome Biol.">
        <title>Transcriptome and methylome profiling reveals relics of genome dominance in the mesopolyploid Brassica oleracea.</title>
        <authorList>
            <person name="Parkin I.A."/>
            <person name="Koh C."/>
            <person name="Tang H."/>
            <person name="Robinson S.J."/>
            <person name="Kagale S."/>
            <person name="Clarke W.E."/>
            <person name="Town C.D."/>
            <person name="Nixon J."/>
            <person name="Krishnakumar V."/>
            <person name="Bidwell S.L."/>
            <person name="Denoeud F."/>
            <person name="Belcram H."/>
            <person name="Links M.G."/>
            <person name="Just J."/>
            <person name="Clarke C."/>
            <person name="Bender T."/>
            <person name="Huebert T."/>
            <person name="Mason A.S."/>
            <person name="Pires J.C."/>
            <person name="Barker G."/>
            <person name="Moore J."/>
            <person name="Walley P.G."/>
            <person name="Manoli S."/>
            <person name="Batley J."/>
            <person name="Edwards D."/>
            <person name="Nelson M.N."/>
            <person name="Wang X."/>
            <person name="Paterson A.H."/>
            <person name="King G."/>
            <person name="Bancroft I."/>
            <person name="Chalhoub B."/>
            <person name="Sharpe A.G."/>
        </authorList>
    </citation>
    <scope>NUCLEOTIDE SEQUENCE</scope>
    <source>
        <strain evidence="8 9">cv. TO1000</strain>
    </source>
</reference>
<keyword evidence="4 5" id="KW-0472">Membrane</keyword>
<dbReference type="GO" id="GO:0016020">
    <property type="term" value="C:membrane"/>
    <property type="evidence" value="ECO:0007669"/>
    <property type="project" value="UniProtKB-SubCell"/>
</dbReference>
<evidence type="ECO:0000256" key="4">
    <source>
        <dbReference type="ARBA" id="ARBA00023136"/>
    </source>
</evidence>
<dbReference type="PANTHER" id="PTHR21576">
    <property type="entry name" value="UNCHARACTERIZED NODULIN-LIKE PROTEIN"/>
    <property type="match status" value="1"/>
</dbReference>
<evidence type="ECO:0000256" key="1">
    <source>
        <dbReference type="ARBA" id="ARBA00004141"/>
    </source>
</evidence>
<dbReference type="EnsemblPlants" id="Bo7g106590.1">
    <property type="protein sequence ID" value="Bo7g106590.1"/>
    <property type="gene ID" value="Bo7g106590"/>
</dbReference>
<keyword evidence="6" id="KW-0732">Signal</keyword>
<feature type="transmembrane region" description="Helical" evidence="5">
    <location>
        <begin position="63"/>
        <end position="83"/>
    </location>
</feature>
<keyword evidence="2 5" id="KW-0812">Transmembrane</keyword>
<reference evidence="8" key="2">
    <citation type="submission" date="2015-03" db="UniProtKB">
        <authorList>
            <consortium name="EnsemblPlants"/>
        </authorList>
    </citation>
    <scope>IDENTIFICATION</scope>
</reference>
<evidence type="ECO:0000313" key="8">
    <source>
        <dbReference type="EnsemblPlants" id="Bo7g106590.1"/>
    </source>
</evidence>
<sequence length="113" mass="12608">MAGQSRKWMILVATIWIQAFTGTNFDFSAYSSELKSVLGISQVQLNYLAVASDLGKVFGWSSGLALMYFPIWTVLFAAAFMGFVGYGVQWLVITSFISLPYIMVTTSLFFLLF</sequence>
<dbReference type="AlphaFoldDB" id="A0A0D3DF11"/>
<evidence type="ECO:0000256" key="6">
    <source>
        <dbReference type="SAM" id="SignalP"/>
    </source>
</evidence>
<comment type="subcellular location">
    <subcellularLocation>
        <location evidence="1">Membrane</location>
        <topology evidence="1">Multi-pass membrane protein</topology>
    </subcellularLocation>
</comment>
<evidence type="ECO:0000256" key="5">
    <source>
        <dbReference type="SAM" id="Phobius"/>
    </source>
</evidence>